<feature type="zinc finger region" description="C3H1-type" evidence="8">
    <location>
        <begin position="67"/>
        <end position="95"/>
    </location>
</feature>
<feature type="zinc finger region" description="C3H1-type" evidence="8">
    <location>
        <begin position="33"/>
        <end position="61"/>
    </location>
</feature>
<evidence type="ECO:0000256" key="5">
    <source>
        <dbReference type="ARBA" id="ARBA00022833"/>
    </source>
</evidence>
<dbReference type="AlphaFoldDB" id="A0A177BA27"/>
<accession>A0A177BA27</accession>
<keyword evidence="5 8" id="KW-0862">Zinc</keyword>
<comment type="subcellular location">
    <subcellularLocation>
        <location evidence="1">Nucleus</location>
    </subcellularLocation>
</comment>
<name>A0A177BA27_9BILA</name>
<comment type="similarity">
    <text evidence="7">Belongs to the muscleblind family.</text>
</comment>
<dbReference type="FunFam" id="3.30.1370.210:FF:000005">
    <property type="entry name" value="Muscleblind, isoform M"/>
    <property type="match status" value="1"/>
</dbReference>
<dbReference type="Pfam" id="PF22628">
    <property type="entry name" value="zf-CCCH_10"/>
    <property type="match status" value="2"/>
</dbReference>
<feature type="domain" description="C3H1-type" evidence="10">
    <location>
        <begin position="67"/>
        <end position="95"/>
    </location>
</feature>
<evidence type="ECO:0000313" key="12">
    <source>
        <dbReference type="Proteomes" id="UP000078046"/>
    </source>
</evidence>
<dbReference type="GO" id="GO:0003723">
    <property type="term" value="F:RNA binding"/>
    <property type="evidence" value="ECO:0007669"/>
    <property type="project" value="TreeGrafter"/>
</dbReference>
<dbReference type="GO" id="GO:0005654">
    <property type="term" value="C:nucleoplasm"/>
    <property type="evidence" value="ECO:0007669"/>
    <property type="project" value="TreeGrafter"/>
</dbReference>
<dbReference type="GO" id="GO:0043484">
    <property type="term" value="P:regulation of RNA splicing"/>
    <property type="evidence" value="ECO:0007669"/>
    <property type="project" value="TreeGrafter"/>
</dbReference>
<feature type="region of interest" description="Disordered" evidence="9">
    <location>
        <begin position="169"/>
        <end position="200"/>
    </location>
</feature>
<keyword evidence="3" id="KW-0677">Repeat</keyword>
<evidence type="ECO:0000256" key="8">
    <source>
        <dbReference type="PROSITE-ProRule" id="PRU00723"/>
    </source>
</evidence>
<evidence type="ECO:0000256" key="3">
    <source>
        <dbReference type="ARBA" id="ARBA00022737"/>
    </source>
</evidence>
<dbReference type="PANTHER" id="PTHR12675:SF12">
    <property type="entry name" value="PROTEIN MUSCLEBLIND"/>
    <property type="match status" value="1"/>
</dbReference>
<evidence type="ECO:0000256" key="9">
    <source>
        <dbReference type="SAM" id="MobiDB-lite"/>
    </source>
</evidence>
<dbReference type="PROSITE" id="PS50103">
    <property type="entry name" value="ZF_C3H1"/>
    <property type="match status" value="2"/>
</dbReference>
<dbReference type="PANTHER" id="PTHR12675">
    <property type="entry name" value="MUSCLEBLIND-LIKE PROTEIN"/>
    <property type="match status" value="1"/>
</dbReference>
<dbReference type="InterPro" id="IPR054429">
    <property type="entry name" value="Znf-CCCH_Muscleblind-like"/>
</dbReference>
<evidence type="ECO:0000313" key="11">
    <source>
        <dbReference type="EMBL" id="OAF70512.1"/>
    </source>
</evidence>
<feature type="compositionally biased region" description="Polar residues" evidence="9">
    <location>
        <begin position="169"/>
        <end position="180"/>
    </location>
</feature>
<dbReference type="InterPro" id="IPR000571">
    <property type="entry name" value="Znf_CCCH"/>
</dbReference>
<keyword evidence="4 8" id="KW-0863">Zinc-finger</keyword>
<evidence type="ECO:0000256" key="1">
    <source>
        <dbReference type="ARBA" id="ARBA00004123"/>
    </source>
</evidence>
<proteinExistence type="inferred from homology"/>
<evidence type="ECO:0000256" key="6">
    <source>
        <dbReference type="ARBA" id="ARBA00023242"/>
    </source>
</evidence>
<keyword evidence="2 8" id="KW-0479">Metal-binding</keyword>
<evidence type="ECO:0000259" key="10">
    <source>
        <dbReference type="PROSITE" id="PS50103"/>
    </source>
</evidence>
<dbReference type="EMBL" id="LWCA01000139">
    <property type="protein sequence ID" value="OAF70512.1"/>
    <property type="molecule type" value="Genomic_DNA"/>
</dbReference>
<protein>
    <recommendedName>
        <fullName evidence="10">C3H1-type domain-containing protein</fullName>
    </recommendedName>
</protein>
<dbReference type="Gene3D" id="3.30.1370.210">
    <property type="match status" value="1"/>
</dbReference>
<dbReference type="SMART" id="SM00356">
    <property type="entry name" value="ZnF_C3H1"/>
    <property type="match status" value="2"/>
</dbReference>
<comment type="caution">
    <text evidence="11">The sequence shown here is derived from an EMBL/GenBank/DDBJ whole genome shotgun (WGS) entry which is preliminary data.</text>
</comment>
<reference evidence="11 12" key="1">
    <citation type="submission" date="2016-04" db="EMBL/GenBank/DDBJ databases">
        <title>The genome of Intoshia linei affirms orthonectids as highly simplified spiralians.</title>
        <authorList>
            <person name="Mikhailov K.V."/>
            <person name="Slusarev G.S."/>
            <person name="Nikitin M.A."/>
            <person name="Logacheva M.D."/>
            <person name="Penin A."/>
            <person name="Aleoshin V."/>
            <person name="Panchin Y.V."/>
        </authorList>
    </citation>
    <scope>NUCLEOTIDE SEQUENCE [LARGE SCALE GENOMIC DNA]</scope>
    <source>
        <strain evidence="11">Intl2013</strain>
        <tissue evidence="11">Whole animal</tissue>
    </source>
</reference>
<evidence type="ECO:0000256" key="7">
    <source>
        <dbReference type="ARBA" id="ARBA00038226"/>
    </source>
</evidence>
<sequence length="343" mass="39816">MNYNYLNMCPSHSMANMMNYHSLVSSNVKETQWLTLEVCRDFQRYACPRNEEECKYAHPPSHVEVSNGRVTCCYDYIKARCSREDPPCKYMHPPEHLKHVLLYNGRQNIEMRRMASTRFPLNSMFIPKLLYPTPYMMNTLQYQPMTPPYKYFNPANHYQVPIEKISKITEQNSQKSLSPRNENESHIKYENNPPNEPKKRNATEMHINQQISHKKRIIVSDGEDNRDYIIDKKNIVKGGSNSLTISPNSADNVSTRSNDTTHNLTCWQNSNLISQAYQHQIAQHQLKQALINTLNSPMNLIPLLDINKSIISKSQSKNLVQSIEMPNSIDNNITKESILIVKK</sequence>
<dbReference type="GO" id="GO:0008270">
    <property type="term" value="F:zinc ion binding"/>
    <property type="evidence" value="ECO:0007669"/>
    <property type="project" value="UniProtKB-KW"/>
</dbReference>
<dbReference type="GO" id="GO:0005737">
    <property type="term" value="C:cytoplasm"/>
    <property type="evidence" value="ECO:0007669"/>
    <property type="project" value="TreeGrafter"/>
</dbReference>
<dbReference type="Proteomes" id="UP000078046">
    <property type="component" value="Unassembled WGS sequence"/>
</dbReference>
<keyword evidence="12" id="KW-1185">Reference proteome</keyword>
<evidence type="ECO:0000256" key="4">
    <source>
        <dbReference type="ARBA" id="ARBA00022771"/>
    </source>
</evidence>
<organism evidence="11 12">
    <name type="scientific">Intoshia linei</name>
    <dbReference type="NCBI Taxonomy" id="1819745"/>
    <lineage>
        <taxon>Eukaryota</taxon>
        <taxon>Metazoa</taxon>
        <taxon>Spiralia</taxon>
        <taxon>Lophotrochozoa</taxon>
        <taxon>Mesozoa</taxon>
        <taxon>Orthonectida</taxon>
        <taxon>Rhopaluridae</taxon>
        <taxon>Intoshia</taxon>
    </lineage>
</organism>
<evidence type="ECO:0000256" key="2">
    <source>
        <dbReference type="ARBA" id="ARBA00022723"/>
    </source>
</evidence>
<keyword evidence="6" id="KW-0539">Nucleus</keyword>
<feature type="domain" description="C3H1-type" evidence="10">
    <location>
        <begin position="33"/>
        <end position="61"/>
    </location>
</feature>
<gene>
    <name evidence="11" type="ORF">A3Q56_01722</name>
</gene>
<dbReference type="OrthoDB" id="6285980at2759"/>